<evidence type="ECO:0000259" key="4">
    <source>
        <dbReference type="PROSITE" id="PS51792"/>
    </source>
</evidence>
<evidence type="ECO:0000256" key="2">
    <source>
        <dbReference type="ARBA" id="ARBA00022723"/>
    </source>
</evidence>
<keyword evidence="2" id="KW-0479">Metal-binding</keyword>
<dbReference type="GO" id="GO:0046872">
    <property type="term" value="F:metal ion binding"/>
    <property type="evidence" value="ECO:0007669"/>
    <property type="project" value="UniProtKB-KW"/>
</dbReference>
<organism evidence="5 6">
    <name type="scientific">Eragrostis curvula</name>
    <name type="common">weeping love grass</name>
    <dbReference type="NCBI Taxonomy" id="38414"/>
    <lineage>
        <taxon>Eukaryota</taxon>
        <taxon>Viridiplantae</taxon>
        <taxon>Streptophyta</taxon>
        <taxon>Embryophyta</taxon>
        <taxon>Tracheophyta</taxon>
        <taxon>Spermatophyta</taxon>
        <taxon>Magnoliopsida</taxon>
        <taxon>Liliopsida</taxon>
        <taxon>Poales</taxon>
        <taxon>Poaceae</taxon>
        <taxon>PACMAD clade</taxon>
        <taxon>Chloridoideae</taxon>
        <taxon>Eragrostideae</taxon>
        <taxon>Eragrostidinae</taxon>
        <taxon>Eragrostis</taxon>
    </lineage>
</organism>
<protein>
    <recommendedName>
        <fullName evidence="4">Yippee domain-containing protein</fullName>
    </recommendedName>
</protein>
<accession>A0A5J9WLL5</accession>
<comment type="caution">
    <text evidence="5">The sequence shown here is derived from an EMBL/GenBank/DDBJ whole genome shotgun (WGS) entry which is preliminary data.</text>
</comment>
<evidence type="ECO:0000313" key="6">
    <source>
        <dbReference type="Proteomes" id="UP000324897"/>
    </source>
</evidence>
<keyword evidence="6" id="KW-1185">Reference proteome</keyword>
<name>A0A5J9WLL5_9POAL</name>
<dbReference type="Pfam" id="PF03226">
    <property type="entry name" value="Yippee-Mis18"/>
    <property type="match status" value="1"/>
</dbReference>
<dbReference type="InterPro" id="IPR034751">
    <property type="entry name" value="Yippee"/>
</dbReference>
<proteinExistence type="inferred from homology"/>
<dbReference type="OrthoDB" id="6407410at2759"/>
<dbReference type="EMBL" id="RWGY01000002">
    <property type="protein sequence ID" value="TVU48767.1"/>
    <property type="molecule type" value="Genomic_DNA"/>
</dbReference>
<dbReference type="AlphaFoldDB" id="A0A5J9WLL5"/>
<comment type="similarity">
    <text evidence="1">Belongs to the yippee family.</text>
</comment>
<keyword evidence="3" id="KW-0862">Zinc</keyword>
<dbReference type="InterPro" id="IPR004910">
    <property type="entry name" value="Yippee/Mis18/Cereblon"/>
</dbReference>
<sequence>MGRLFLVSLPATGDIIYRCKHCDTQLAYAADIISKMFRCKHGKAYLFDKIVNVNVGDKDDRMMTTGMHSVCDIFCVTCGSILGWKYLAAFEKNERYKEGKFILESKQSDAKGKQCSVKDIADRASFNNEGARWWALLSLLSELICGLSATLAPVRARKMTRMLPCEDDEDSYPFCVCKYSSFICVVCSLLSWWSFQCLGGEWWY</sequence>
<reference evidence="5 6" key="1">
    <citation type="journal article" date="2019" name="Sci. Rep.">
        <title>A high-quality genome of Eragrostis curvula grass provides insights into Poaceae evolution and supports new strategies to enhance forage quality.</title>
        <authorList>
            <person name="Carballo J."/>
            <person name="Santos B.A.C.M."/>
            <person name="Zappacosta D."/>
            <person name="Garbus I."/>
            <person name="Selva J.P."/>
            <person name="Gallo C.A."/>
            <person name="Diaz A."/>
            <person name="Albertini E."/>
            <person name="Caccamo M."/>
            <person name="Echenique V."/>
        </authorList>
    </citation>
    <scope>NUCLEOTIDE SEQUENCE [LARGE SCALE GENOMIC DNA]</scope>
    <source>
        <strain evidence="6">cv. Victoria</strain>
        <tissue evidence="5">Leaf</tissue>
    </source>
</reference>
<feature type="domain" description="Yippee" evidence="4">
    <location>
        <begin position="15"/>
        <end position="112"/>
    </location>
</feature>
<dbReference type="PANTHER" id="PTHR13848">
    <property type="entry name" value="PROTEIN YIPPEE-LIKE CG15309-RELATED"/>
    <property type="match status" value="1"/>
</dbReference>
<gene>
    <name evidence="5" type="ORF">EJB05_00039</name>
</gene>
<dbReference type="PROSITE" id="PS51792">
    <property type="entry name" value="YIPPEE"/>
    <property type="match status" value="1"/>
</dbReference>
<evidence type="ECO:0000256" key="1">
    <source>
        <dbReference type="ARBA" id="ARBA00005613"/>
    </source>
</evidence>
<dbReference type="Gramene" id="TVU48767">
    <property type="protein sequence ID" value="TVU48767"/>
    <property type="gene ID" value="EJB05_00039"/>
</dbReference>
<evidence type="ECO:0000313" key="5">
    <source>
        <dbReference type="EMBL" id="TVU48767.1"/>
    </source>
</evidence>
<dbReference type="InterPro" id="IPR039058">
    <property type="entry name" value="Yippee_fam"/>
</dbReference>
<dbReference type="Proteomes" id="UP000324897">
    <property type="component" value="Chromosome 6"/>
</dbReference>
<evidence type="ECO:0000256" key="3">
    <source>
        <dbReference type="ARBA" id="ARBA00022833"/>
    </source>
</evidence>